<proteinExistence type="predicted"/>
<protein>
    <submittedName>
        <fullName evidence="1">Uncharacterized protein</fullName>
    </submittedName>
</protein>
<evidence type="ECO:0000313" key="2">
    <source>
        <dbReference type="Proteomes" id="UP000001784"/>
    </source>
</evidence>
<dbReference type="EMBL" id="CP000478">
    <property type="protein sequence ID" value="ABK16746.1"/>
    <property type="molecule type" value="Genomic_DNA"/>
</dbReference>
<dbReference type="STRING" id="335543.Sfum_1052"/>
<evidence type="ECO:0000313" key="1">
    <source>
        <dbReference type="EMBL" id="ABK16746.1"/>
    </source>
</evidence>
<dbReference type="RefSeq" id="WP_011697917.1">
    <property type="nucleotide sequence ID" value="NC_008554.1"/>
</dbReference>
<dbReference type="InParanoid" id="A0LH44"/>
<dbReference type="KEGG" id="sfu:Sfum_1052"/>
<organism evidence="1 2">
    <name type="scientific">Syntrophobacter fumaroxidans (strain DSM 10017 / MPOB)</name>
    <dbReference type="NCBI Taxonomy" id="335543"/>
    <lineage>
        <taxon>Bacteria</taxon>
        <taxon>Pseudomonadati</taxon>
        <taxon>Thermodesulfobacteriota</taxon>
        <taxon>Syntrophobacteria</taxon>
        <taxon>Syntrophobacterales</taxon>
        <taxon>Syntrophobacteraceae</taxon>
        <taxon>Syntrophobacter</taxon>
    </lineage>
</organism>
<accession>A0LH44</accession>
<gene>
    <name evidence="1" type="ordered locus">Sfum_1052</name>
</gene>
<dbReference type="OrthoDB" id="5517148at2"/>
<dbReference type="HOGENOM" id="CLU_2496786_0_0_7"/>
<keyword evidence="2" id="KW-1185">Reference proteome</keyword>
<dbReference type="AlphaFoldDB" id="A0LH44"/>
<name>A0LH44_SYNFM</name>
<sequence>MPVTFETLKTNQQDYLLAYREAGELVMEPYCHCGNALEEDYHCNRCARSCDCTFIACRGPDALAVVEKLIHSNPNFRNYQAALLDA</sequence>
<dbReference type="Proteomes" id="UP000001784">
    <property type="component" value="Chromosome"/>
</dbReference>
<reference evidence="1 2" key="1">
    <citation type="submission" date="2006-10" db="EMBL/GenBank/DDBJ databases">
        <title>Complete sequence of Syntrophobacter fumaroxidans MPOB.</title>
        <authorList>
            <consortium name="US DOE Joint Genome Institute"/>
            <person name="Copeland A."/>
            <person name="Lucas S."/>
            <person name="Lapidus A."/>
            <person name="Barry K."/>
            <person name="Detter J.C."/>
            <person name="Glavina del Rio T."/>
            <person name="Hammon N."/>
            <person name="Israni S."/>
            <person name="Pitluck S."/>
            <person name="Goltsman E.G."/>
            <person name="Martinez M."/>
            <person name="Schmutz J."/>
            <person name="Larimer F."/>
            <person name="Land M."/>
            <person name="Hauser L."/>
            <person name="Kyrpides N."/>
            <person name="Kim E."/>
            <person name="Boone D.R."/>
            <person name="Brockman F."/>
            <person name="Culley D."/>
            <person name="Ferry J."/>
            <person name="Gunsalus R."/>
            <person name="McInerney M.J."/>
            <person name="Morrison M."/>
            <person name="Plugge C."/>
            <person name="Rohlin L."/>
            <person name="Scholten J."/>
            <person name="Sieber J."/>
            <person name="Stams A.J.M."/>
            <person name="Worm P."/>
            <person name="Henstra A.M."/>
            <person name="Richardson P."/>
        </authorList>
    </citation>
    <scope>NUCLEOTIDE SEQUENCE [LARGE SCALE GENOMIC DNA]</scope>
    <source>
        <strain evidence="2">DSM 10017 / MPOB</strain>
    </source>
</reference>